<dbReference type="RefSeq" id="XP_064702415.1">
    <property type="nucleotide sequence ID" value="XM_064850749.1"/>
</dbReference>
<evidence type="ECO:0000256" key="1">
    <source>
        <dbReference type="SAM" id="Phobius"/>
    </source>
</evidence>
<sequence>MPAPATPGRLLVTLVILTLTPGAFIADYNHTHLFNPRWPPHARFHNAQTMSMSIALTLPTLWYAWRGPRSSTRQSTGAPAAAAAAAAQADDLADSIVTATIFATIYPLTTLTAWFFPTVLAVDPEFGTGFPQFKIMTTGIAVAWAGCALELARVRGVKAKASGKGA</sequence>
<dbReference type="InterPro" id="IPR046580">
    <property type="entry name" value="DUF6640"/>
</dbReference>
<feature type="signal peptide" evidence="2">
    <location>
        <begin position="1"/>
        <end position="25"/>
    </location>
</feature>
<evidence type="ECO:0000313" key="4">
    <source>
        <dbReference type="Proteomes" id="UP001358417"/>
    </source>
</evidence>
<name>A0AAV9MYQ5_9EURO</name>
<dbReference type="Pfam" id="PF20345">
    <property type="entry name" value="DUF6640"/>
    <property type="match status" value="1"/>
</dbReference>
<proteinExistence type="predicted"/>
<accession>A0AAV9MYQ5</accession>
<feature type="chain" id="PRO_5043687356" evidence="2">
    <location>
        <begin position="26"/>
        <end position="166"/>
    </location>
</feature>
<evidence type="ECO:0000256" key="2">
    <source>
        <dbReference type="SAM" id="SignalP"/>
    </source>
</evidence>
<gene>
    <name evidence="3" type="ORF">LTR84_007196</name>
</gene>
<dbReference type="Proteomes" id="UP001358417">
    <property type="component" value="Unassembled WGS sequence"/>
</dbReference>
<keyword evidence="1" id="KW-1133">Transmembrane helix</keyword>
<dbReference type="GeneID" id="89975362"/>
<dbReference type="AlphaFoldDB" id="A0AAV9MYQ5"/>
<protein>
    <submittedName>
        <fullName evidence="3">Uncharacterized protein</fullName>
    </submittedName>
</protein>
<organism evidence="3 4">
    <name type="scientific">Exophiala bonariae</name>
    <dbReference type="NCBI Taxonomy" id="1690606"/>
    <lineage>
        <taxon>Eukaryota</taxon>
        <taxon>Fungi</taxon>
        <taxon>Dikarya</taxon>
        <taxon>Ascomycota</taxon>
        <taxon>Pezizomycotina</taxon>
        <taxon>Eurotiomycetes</taxon>
        <taxon>Chaetothyriomycetidae</taxon>
        <taxon>Chaetothyriales</taxon>
        <taxon>Herpotrichiellaceae</taxon>
        <taxon>Exophiala</taxon>
    </lineage>
</organism>
<evidence type="ECO:0000313" key="3">
    <source>
        <dbReference type="EMBL" id="KAK5046842.1"/>
    </source>
</evidence>
<keyword evidence="1" id="KW-0472">Membrane</keyword>
<feature type="transmembrane region" description="Helical" evidence="1">
    <location>
        <begin position="49"/>
        <end position="65"/>
    </location>
</feature>
<keyword evidence="2" id="KW-0732">Signal</keyword>
<dbReference type="EMBL" id="JAVRRD010000028">
    <property type="protein sequence ID" value="KAK5046842.1"/>
    <property type="molecule type" value="Genomic_DNA"/>
</dbReference>
<keyword evidence="4" id="KW-1185">Reference proteome</keyword>
<keyword evidence="1" id="KW-0812">Transmembrane</keyword>
<reference evidence="3 4" key="1">
    <citation type="submission" date="2023-08" db="EMBL/GenBank/DDBJ databases">
        <title>Black Yeasts Isolated from many extreme environments.</title>
        <authorList>
            <person name="Coleine C."/>
            <person name="Stajich J.E."/>
            <person name="Selbmann L."/>
        </authorList>
    </citation>
    <scope>NUCLEOTIDE SEQUENCE [LARGE SCALE GENOMIC DNA]</scope>
    <source>
        <strain evidence="3 4">CCFEE 5792</strain>
    </source>
</reference>
<comment type="caution">
    <text evidence="3">The sequence shown here is derived from an EMBL/GenBank/DDBJ whole genome shotgun (WGS) entry which is preliminary data.</text>
</comment>